<dbReference type="EMBL" id="CM056814">
    <property type="protein sequence ID" value="KAJ8626174.1"/>
    <property type="molecule type" value="Genomic_DNA"/>
</dbReference>
<organism evidence="1 2">
    <name type="scientific">Persea americana</name>
    <name type="common">Avocado</name>
    <dbReference type="NCBI Taxonomy" id="3435"/>
    <lineage>
        <taxon>Eukaryota</taxon>
        <taxon>Viridiplantae</taxon>
        <taxon>Streptophyta</taxon>
        <taxon>Embryophyta</taxon>
        <taxon>Tracheophyta</taxon>
        <taxon>Spermatophyta</taxon>
        <taxon>Magnoliopsida</taxon>
        <taxon>Magnoliidae</taxon>
        <taxon>Laurales</taxon>
        <taxon>Lauraceae</taxon>
        <taxon>Persea</taxon>
    </lineage>
</organism>
<reference evidence="1 2" key="1">
    <citation type="journal article" date="2022" name="Hortic Res">
        <title>A haplotype resolved chromosomal level avocado genome allows analysis of novel avocado genes.</title>
        <authorList>
            <person name="Nath O."/>
            <person name="Fletcher S.J."/>
            <person name="Hayward A."/>
            <person name="Shaw L.M."/>
            <person name="Masouleh A.K."/>
            <person name="Furtado A."/>
            <person name="Henry R.J."/>
            <person name="Mitter N."/>
        </authorList>
    </citation>
    <scope>NUCLEOTIDE SEQUENCE [LARGE SCALE GENOMIC DNA]</scope>
    <source>
        <strain evidence="2">cv. Hass</strain>
    </source>
</reference>
<accession>A0ACC2KZD8</accession>
<proteinExistence type="predicted"/>
<sequence>MGKKEVEIAGKKLVIHELEDVCDPNTGRALTGSWVWDSALHLAKWIATQGLADFQLQSKTVLELGAGTGLPGLMAASLGAAHVFLTDIAPVLPGLRSSVEANGFNDRVVEVRELVWGSDEPWVGEVDLVLMSDVFYDPLEMPELAKTLKRVCGRETRIWSASEIRSQTGVCLEVLKGEGLEVVGEFPSSDSPLSTDDLEITAEKSTFAVFVLAPPPNFPNRLTQD</sequence>
<evidence type="ECO:0000313" key="2">
    <source>
        <dbReference type="Proteomes" id="UP001234297"/>
    </source>
</evidence>
<evidence type="ECO:0000313" key="1">
    <source>
        <dbReference type="EMBL" id="KAJ8626174.1"/>
    </source>
</evidence>
<keyword evidence="2" id="KW-1185">Reference proteome</keyword>
<comment type="caution">
    <text evidence="1">The sequence shown here is derived from an EMBL/GenBank/DDBJ whole genome shotgun (WGS) entry which is preliminary data.</text>
</comment>
<gene>
    <name evidence="1" type="ORF">MRB53_019481</name>
</gene>
<dbReference type="Proteomes" id="UP001234297">
    <property type="component" value="Chromosome 6"/>
</dbReference>
<protein>
    <submittedName>
        <fullName evidence="1">Uncharacterized protein</fullName>
    </submittedName>
</protein>
<name>A0ACC2KZD8_PERAE</name>